<dbReference type="GeneID" id="81395284"/>
<name>A0A9W9K7Q8_9EURO</name>
<comment type="caution">
    <text evidence="7">The sequence shown here is derived from an EMBL/GenBank/DDBJ whole genome shotgun (WGS) entry which is preliminary data.</text>
</comment>
<gene>
    <name evidence="7" type="ORF">NUU61_005534</name>
</gene>
<keyword evidence="2" id="KW-0349">Heme</keyword>
<dbReference type="EMBL" id="JAPMSZ010000007">
    <property type="protein sequence ID" value="KAJ5096178.1"/>
    <property type="molecule type" value="Genomic_DNA"/>
</dbReference>
<evidence type="ECO:0000256" key="2">
    <source>
        <dbReference type="ARBA" id="ARBA00022617"/>
    </source>
</evidence>
<dbReference type="AlphaFoldDB" id="A0A9W9K7Q8"/>
<protein>
    <submittedName>
        <fullName evidence="7">Uncharacterized protein</fullName>
    </submittedName>
</protein>
<evidence type="ECO:0000256" key="5">
    <source>
        <dbReference type="ARBA" id="ARBA00023239"/>
    </source>
</evidence>
<dbReference type="Proteomes" id="UP001141434">
    <property type="component" value="Unassembled WGS sequence"/>
</dbReference>
<reference evidence="7" key="2">
    <citation type="journal article" date="2023" name="IMA Fungus">
        <title>Comparative genomic study of the Penicillium genus elucidates a diverse pangenome and 15 lateral gene transfer events.</title>
        <authorList>
            <person name="Petersen C."/>
            <person name="Sorensen T."/>
            <person name="Nielsen M.R."/>
            <person name="Sondergaard T.E."/>
            <person name="Sorensen J.L."/>
            <person name="Fitzpatrick D.A."/>
            <person name="Frisvad J.C."/>
            <person name="Nielsen K.L."/>
        </authorList>
    </citation>
    <scope>NUCLEOTIDE SEQUENCE</scope>
    <source>
        <strain evidence="7">IBT 34128</strain>
    </source>
</reference>
<evidence type="ECO:0000256" key="3">
    <source>
        <dbReference type="ARBA" id="ARBA00022723"/>
    </source>
</evidence>
<dbReference type="RefSeq" id="XP_056511729.1">
    <property type="nucleotide sequence ID" value="XM_056656116.1"/>
</dbReference>
<evidence type="ECO:0000256" key="1">
    <source>
        <dbReference type="ARBA" id="ARBA00001970"/>
    </source>
</evidence>
<keyword evidence="3" id="KW-0479">Metal-binding</keyword>
<feature type="compositionally biased region" description="Basic and acidic residues" evidence="6">
    <location>
        <begin position="24"/>
        <end position="39"/>
    </location>
</feature>
<evidence type="ECO:0000313" key="7">
    <source>
        <dbReference type="EMBL" id="KAJ5096178.1"/>
    </source>
</evidence>
<reference evidence="7" key="1">
    <citation type="submission" date="2022-11" db="EMBL/GenBank/DDBJ databases">
        <authorList>
            <person name="Petersen C."/>
        </authorList>
    </citation>
    <scope>NUCLEOTIDE SEQUENCE</scope>
    <source>
        <strain evidence="7">IBT 34128</strain>
    </source>
</reference>
<evidence type="ECO:0000313" key="8">
    <source>
        <dbReference type="Proteomes" id="UP001141434"/>
    </source>
</evidence>
<comment type="cofactor">
    <cofactor evidence="1">
        <name>heme b</name>
        <dbReference type="ChEBI" id="CHEBI:60344"/>
    </cofactor>
</comment>
<evidence type="ECO:0000256" key="6">
    <source>
        <dbReference type="SAM" id="MobiDB-lite"/>
    </source>
</evidence>
<feature type="region of interest" description="Disordered" evidence="6">
    <location>
        <begin position="21"/>
        <end position="45"/>
    </location>
</feature>
<organism evidence="7 8">
    <name type="scientific">Penicillium alfredii</name>
    <dbReference type="NCBI Taxonomy" id="1506179"/>
    <lineage>
        <taxon>Eukaryota</taxon>
        <taxon>Fungi</taxon>
        <taxon>Dikarya</taxon>
        <taxon>Ascomycota</taxon>
        <taxon>Pezizomycotina</taxon>
        <taxon>Eurotiomycetes</taxon>
        <taxon>Eurotiomycetidae</taxon>
        <taxon>Eurotiales</taxon>
        <taxon>Aspergillaceae</taxon>
        <taxon>Penicillium</taxon>
    </lineage>
</organism>
<dbReference type="GO" id="GO:0016829">
    <property type="term" value="F:lyase activity"/>
    <property type="evidence" value="ECO:0007669"/>
    <property type="project" value="UniProtKB-KW"/>
</dbReference>
<keyword evidence="8" id="KW-1185">Reference proteome</keyword>
<keyword evidence="5" id="KW-0456">Lyase</keyword>
<sequence>MRPHTFTGYWGAVRDRIPGSGWDAFEKSSNEQHKEENGHRTNTHNTIHIRPGQFWANSGAEEGSAYSNTIEPKLRRGLRYLWKHPNENGSMGARYLVNTRNASSSNDSSESNESQPLQEACVTAFFRSNAHLEAWVVKQPFHLAIYAVAIQHAKRFGDGSSGRGLKSRC</sequence>
<proteinExistence type="predicted"/>
<keyword evidence="4" id="KW-0408">Iron</keyword>
<dbReference type="GO" id="GO:0046872">
    <property type="term" value="F:metal ion binding"/>
    <property type="evidence" value="ECO:0007669"/>
    <property type="project" value="UniProtKB-KW"/>
</dbReference>
<dbReference type="OrthoDB" id="3359285at2759"/>
<dbReference type="InterPro" id="IPR025702">
    <property type="entry name" value="OXD"/>
</dbReference>
<accession>A0A9W9K7Q8</accession>
<dbReference type="Pfam" id="PF13816">
    <property type="entry name" value="Dehydratase_hem"/>
    <property type="match status" value="1"/>
</dbReference>
<evidence type="ECO:0000256" key="4">
    <source>
        <dbReference type="ARBA" id="ARBA00023004"/>
    </source>
</evidence>